<comment type="caution">
    <text evidence="1">The sequence shown here is derived from an EMBL/GenBank/DDBJ whole genome shotgun (WGS) entry which is preliminary data.</text>
</comment>
<reference evidence="1" key="2">
    <citation type="submission" date="2016-07" db="EMBL/GenBank/DDBJ databases">
        <authorList>
            <person name="Kauffman K."/>
            <person name="Arevalo P."/>
            <person name="Polz M.F."/>
        </authorList>
    </citation>
    <scope>NUCLEOTIDE SEQUENCE</scope>
    <source>
        <strain evidence="1">10N.261.52.F7</strain>
    </source>
</reference>
<dbReference type="RefSeq" id="WP_102280402.1">
    <property type="nucleotide sequence ID" value="NZ_JAJGZN020000001.1"/>
</dbReference>
<name>A0AB36XK62_9VIBR</name>
<reference evidence="1" key="3">
    <citation type="journal article" date="2018" name="Nature">
        <title>A major lineage of non-tailed dsDNA viruses as unrecognized killers of marine bacteria.</title>
        <authorList>
            <person name="Kauffman K.M."/>
            <person name="Hussain F.A."/>
            <person name="Yang J."/>
            <person name="Arevalo P."/>
            <person name="Brown J.M."/>
            <person name="Chang W.K."/>
            <person name="VanInsberghe D."/>
            <person name="Elsherbini J."/>
            <person name="Sharma R.S."/>
            <person name="Cutler M.B."/>
            <person name="Kelly L."/>
            <person name="Polz M.F."/>
        </authorList>
    </citation>
    <scope>NUCLEOTIDE SEQUENCE</scope>
    <source>
        <strain evidence="1">10N.261.52.F7</strain>
    </source>
</reference>
<proteinExistence type="predicted"/>
<accession>A0AB36XK62</accession>
<sequence>MARKTTLLTEHGCTLVQVEELDANRTVLSTAYEMIDVDWNIKTYSSKIATKAVYVNRGCDAGQLLGFQAHQAWGSDLQCKTQPFKNLYLTHY</sequence>
<evidence type="ECO:0000313" key="1">
    <source>
        <dbReference type="EMBL" id="PMK45913.1"/>
    </source>
</evidence>
<dbReference type="EMBL" id="MCXM01000018">
    <property type="protein sequence ID" value="PMK45913.1"/>
    <property type="molecule type" value="Genomic_DNA"/>
</dbReference>
<gene>
    <name evidence="1" type="ORF">BCT99_22595</name>
</gene>
<reference key="1">
    <citation type="submission" date="2016-07" db="EMBL/GenBank/DDBJ databases">
        <title>Nontailed viruses are major unrecognized killers of bacteria in the ocean.</title>
        <authorList>
            <person name="Kauffman K."/>
            <person name="Hussain F."/>
            <person name="Yang J."/>
            <person name="Arevalo P."/>
            <person name="Brown J."/>
            <person name="Cutler M."/>
            <person name="Kelly L."/>
            <person name="Polz M.F."/>
        </authorList>
    </citation>
    <scope>NUCLEOTIDE SEQUENCE [LARGE SCALE GENOMIC DNA]</scope>
    <source>
        <strain>10N.261.52.F7</strain>
    </source>
</reference>
<protein>
    <submittedName>
        <fullName evidence="1">Uncharacterized protein</fullName>
    </submittedName>
</protein>
<dbReference type="AlphaFoldDB" id="A0AB36XK62"/>
<organism evidence="1">
    <name type="scientific">Vibrio lentus</name>
    <dbReference type="NCBI Taxonomy" id="136468"/>
    <lineage>
        <taxon>Bacteria</taxon>
        <taxon>Pseudomonadati</taxon>
        <taxon>Pseudomonadota</taxon>
        <taxon>Gammaproteobacteria</taxon>
        <taxon>Vibrionales</taxon>
        <taxon>Vibrionaceae</taxon>
        <taxon>Vibrio</taxon>
    </lineage>
</organism>